<evidence type="ECO:0000313" key="2">
    <source>
        <dbReference type="EMBL" id="QOV92094.1"/>
    </source>
</evidence>
<evidence type="ECO:0000313" key="3">
    <source>
        <dbReference type="Proteomes" id="UP000593765"/>
    </source>
</evidence>
<accession>A0A7M2X343</accession>
<keyword evidence="3" id="KW-1185">Reference proteome</keyword>
<evidence type="ECO:0000259" key="1">
    <source>
        <dbReference type="Pfam" id="PF05732"/>
    </source>
</evidence>
<dbReference type="Proteomes" id="UP000593765">
    <property type="component" value="Chromosome"/>
</dbReference>
<reference evidence="2 3" key="1">
    <citation type="submission" date="2020-10" db="EMBL/GenBank/DDBJ databases">
        <title>Wide distribution of Phycisphaera-like planctomycetes from WD2101 soil group in peatlands and genome analysis of the first cultivated representative.</title>
        <authorList>
            <person name="Dedysh S.N."/>
            <person name="Beletsky A.V."/>
            <person name="Ivanova A."/>
            <person name="Kulichevskaya I.S."/>
            <person name="Suzina N.E."/>
            <person name="Philippov D.A."/>
            <person name="Rakitin A.L."/>
            <person name="Mardanov A.V."/>
            <person name="Ravin N.V."/>
        </authorList>
    </citation>
    <scope>NUCLEOTIDE SEQUENCE [LARGE SCALE GENOMIC DNA]</scope>
    <source>
        <strain evidence="2 3">M1803</strain>
    </source>
</reference>
<dbReference type="EMBL" id="CP063458">
    <property type="protein sequence ID" value="QOV92094.1"/>
    <property type="molecule type" value="Genomic_DNA"/>
</dbReference>
<name>A0A7M2X343_9BACT</name>
<dbReference type="GO" id="GO:0006276">
    <property type="term" value="P:plasmid maintenance"/>
    <property type="evidence" value="ECO:0007669"/>
    <property type="project" value="InterPro"/>
</dbReference>
<dbReference type="Pfam" id="PF05732">
    <property type="entry name" value="RepL"/>
    <property type="match status" value="1"/>
</dbReference>
<dbReference type="RefSeq" id="WP_206295424.1">
    <property type="nucleotide sequence ID" value="NZ_CP063458.1"/>
</dbReference>
<gene>
    <name evidence="2" type="ORF">IPV69_12365</name>
</gene>
<dbReference type="KEGG" id="hbs:IPV69_12365"/>
<dbReference type="GO" id="GO:0006260">
    <property type="term" value="P:DNA replication"/>
    <property type="evidence" value="ECO:0007669"/>
    <property type="project" value="InterPro"/>
</dbReference>
<proteinExistence type="predicted"/>
<organism evidence="2 3">
    <name type="scientific">Humisphaera borealis</name>
    <dbReference type="NCBI Taxonomy" id="2807512"/>
    <lineage>
        <taxon>Bacteria</taxon>
        <taxon>Pseudomonadati</taxon>
        <taxon>Planctomycetota</taxon>
        <taxon>Phycisphaerae</taxon>
        <taxon>Tepidisphaerales</taxon>
        <taxon>Tepidisphaeraceae</taxon>
        <taxon>Humisphaera</taxon>
    </lineage>
</organism>
<feature type="domain" description="Plasmid replication protein RepL" evidence="1">
    <location>
        <begin position="52"/>
        <end position="169"/>
    </location>
</feature>
<dbReference type="InterPro" id="IPR008813">
    <property type="entry name" value="Plasmid_replication_RepL"/>
</dbReference>
<protein>
    <recommendedName>
        <fullName evidence="1">Plasmid replication protein RepL domain-containing protein</fullName>
    </recommendedName>
</protein>
<dbReference type="AlphaFoldDB" id="A0A7M2X343"/>
<sequence>MTDERQVAALAANQVSTKRGFPVYRTNPSVPATSGITTRNKRFHVPGGKGSVIVDHSSGEIKGIGGMGFWWEEEVDSSRFVKLFLDGIKQAAGLSKTGIQVFELVYHQMRANPGSDEIKLNQYVAKDHGMSDRTYQRGVRELLEKEFLYRSPSDGVFFVNIRFMFNGDRLAFVKTYHLKGTDLRQGELSLLEVTGGSGG</sequence>